<reference evidence="1 2" key="1">
    <citation type="journal article" date="2012" name="J. Bacteriol.">
        <title>Draft Genome Sequence of Novosphingobium nitrogenifigens Y88T.</title>
        <authorList>
            <person name="Strabala T.J."/>
            <person name="Macdonald L."/>
            <person name="Liu V."/>
            <person name="Smit A.M."/>
        </authorList>
    </citation>
    <scope>NUCLEOTIDE SEQUENCE [LARGE SCALE GENOMIC DNA]</scope>
    <source>
        <strain evidence="1 2">DSM 19370</strain>
    </source>
</reference>
<dbReference type="Proteomes" id="UP000004728">
    <property type="component" value="Unassembled WGS sequence"/>
</dbReference>
<keyword evidence="2" id="KW-1185">Reference proteome</keyword>
<dbReference type="AlphaFoldDB" id="F1Z6G6"/>
<dbReference type="HOGENOM" id="CLU_3236800_0_0_5"/>
<protein>
    <submittedName>
        <fullName evidence="1">Uncharacterized protein</fullName>
    </submittedName>
</protein>
<sequence>MEKVASRTSGAALVSTAASGRFRRYASNSPESSFIRDCGTNKA</sequence>
<gene>
    <name evidence="1" type="ORF">Y88_2388</name>
</gene>
<dbReference type="STRING" id="983920.Y88_2388"/>
<organism evidence="1 2">
    <name type="scientific">Novosphingobium nitrogenifigens DSM 19370</name>
    <dbReference type="NCBI Taxonomy" id="983920"/>
    <lineage>
        <taxon>Bacteria</taxon>
        <taxon>Pseudomonadati</taxon>
        <taxon>Pseudomonadota</taxon>
        <taxon>Alphaproteobacteria</taxon>
        <taxon>Sphingomonadales</taxon>
        <taxon>Sphingomonadaceae</taxon>
        <taxon>Novosphingobium</taxon>
    </lineage>
</organism>
<dbReference type="EMBL" id="AEWJ01000024">
    <property type="protein sequence ID" value="EGD59948.1"/>
    <property type="molecule type" value="Genomic_DNA"/>
</dbReference>
<evidence type="ECO:0000313" key="2">
    <source>
        <dbReference type="Proteomes" id="UP000004728"/>
    </source>
</evidence>
<dbReference type="InParanoid" id="F1Z6G6"/>
<proteinExistence type="predicted"/>
<accession>F1Z6G6</accession>
<evidence type="ECO:0000313" key="1">
    <source>
        <dbReference type="EMBL" id="EGD59948.1"/>
    </source>
</evidence>
<comment type="caution">
    <text evidence="1">The sequence shown here is derived from an EMBL/GenBank/DDBJ whole genome shotgun (WGS) entry which is preliminary data.</text>
</comment>
<name>F1Z6G6_9SPHN</name>